<evidence type="ECO:0000256" key="1">
    <source>
        <dbReference type="SAM" id="MobiDB-lite"/>
    </source>
</evidence>
<dbReference type="Pfam" id="PF09954">
    <property type="entry name" value="DUF2188"/>
    <property type="match status" value="1"/>
</dbReference>
<proteinExistence type="predicted"/>
<protein>
    <recommendedName>
        <fullName evidence="4">DUF2188 domain-containing protein</fullName>
    </recommendedName>
</protein>
<evidence type="ECO:0000313" key="2">
    <source>
        <dbReference type="EMBL" id="ASV69897.1"/>
    </source>
</evidence>
<feature type="region of interest" description="Disordered" evidence="1">
    <location>
        <begin position="56"/>
        <end position="112"/>
    </location>
</feature>
<dbReference type="AlphaFoldDB" id="A0A248TNY0"/>
<gene>
    <name evidence="2" type="ORF">CKF48_22835</name>
</gene>
<dbReference type="Proteomes" id="UP000215137">
    <property type="component" value="Chromosome"/>
</dbReference>
<evidence type="ECO:0000313" key="3">
    <source>
        <dbReference type="Proteomes" id="UP000215137"/>
    </source>
</evidence>
<name>A0A248TNY0_9BACI</name>
<organism evidence="2 3">
    <name type="scientific">Cytobacillus kochii</name>
    <dbReference type="NCBI Taxonomy" id="859143"/>
    <lineage>
        <taxon>Bacteria</taxon>
        <taxon>Bacillati</taxon>
        <taxon>Bacillota</taxon>
        <taxon>Bacilli</taxon>
        <taxon>Bacillales</taxon>
        <taxon>Bacillaceae</taxon>
        <taxon>Cytobacillus</taxon>
    </lineage>
</organism>
<dbReference type="OrthoDB" id="8858565at2"/>
<dbReference type="InterPro" id="IPR018691">
    <property type="entry name" value="DUF2188"/>
</dbReference>
<feature type="compositionally biased region" description="Basic and acidic residues" evidence="1">
    <location>
        <begin position="73"/>
        <end position="109"/>
    </location>
</feature>
<dbReference type="KEGG" id="bko:CKF48_22835"/>
<dbReference type="EMBL" id="CP022983">
    <property type="protein sequence ID" value="ASV69897.1"/>
    <property type="molecule type" value="Genomic_DNA"/>
</dbReference>
<keyword evidence="3" id="KW-1185">Reference proteome</keyword>
<reference evidence="2 3" key="1">
    <citation type="submission" date="2017-08" db="EMBL/GenBank/DDBJ databases">
        <title>Complete Genome Sequence of Bacillus kochii Oregon-R-modENCODE STRAIN BDGP4, isolated from Drosophila melanogaster gut.</title>
        <authorList>
            <person name="Wan K.H."/>
            <person name="Yu C."/>
            <person name="Park S."/>
            <person name="Hammonds A.S."/>
            <person name="Booth B.W."/>
            <person name="Celniker S.E."/>
        </authorList>
    </citation>
    <scope>NUCLEOTIDE SEQUENCE [LARGE SCALE GENOMIC DNA]</scope>
    <source>
        <strain evidence="2 3">BDGP4</strain>
    </source>
</reference>
<evidence type="ECO:0008006" key="4">
    <source>
        <dbReference type="Google" id="ProtNLM"/>
    </source>
</evidence>
<sequence length="152" mass="17389">MPWHTTDYPDSFKNLETAMKKKAIEIANSLIRDGYNESRAIPIAIEQSKKWYSDATTKERNQMIQATDSELQPEGKGDKEKSKRVQEGQHVLPHDDGWAITTDHGKKPSEILPTKAEAVKRAKEIAQNKKTHLVIYKKDGTIDEKHSYDIEE</sequence>
<accession>A0A248TNY0</accession>
<dbReference type="RefSeq" id="WP_095373461.1">
    <property type="nucleotide sequence ID" value="NZ_CP022983.1"/>
</dbReference>